<accession>A0ABU9DEZ7</accession>
<proteinExistence type="predicted"/>
<reference evidence="3 4" key="1">
    <citation type="submission" date="2024-04" db="EMBL/GenBank/DDBJ databases">
        <title>draft genome sequnece of Paenibacillus filicis.</title>
        <authorList>
            <person name="Kim D.-U."/>
        </authorList>
    </citation>
    <scope>NUCLEOTIDE SEQUENCE [LARGE SCALE GENOMIC DNA]</scope>
    <source>
        <strain evidence="3 4">KACC14197</strain>
    </source>
</reference>
<dbReference type="RefSeq" id="WP_341414477.1">
    <property type="nucleotide sequence ID" value="NZ_JBBPCC010000002.1"/>
</dbReference>
<evidence type="ECO:0000256" key="2">
    <source>
        <dbReference type="SAM" id="Phobius"/>
    </source>
</evidence>
<keyword evidence="2" id="KW-1133">Transmembrane helix</keyword>
<dbReference type="EMBL" id="JBBPCC010000002">
    <property type="protein sequence ID" value="MEK8127435.1"/>
    <property type="molecule type" value="Genomic_DNA"/>
</dbReference>
<sequence length="75" mass="9020">MNAKRLQEDPTILRQTADKTEAALSEESDTYLPPRRSVHPTERERWLRIFYRSLLWIFILLVIGLLLWGWKRLNP</sequence>
<keyword evidence="2" id="KW-0472">Membrane</keyword>
<organism evidence="3 4">
    <name type="scientific">Paenibacillus filicis</name>
    <dbReference type="NCBI Taxonomy" id="669464"/>
    <lineage>
        <taxon>Bacteria</taxon>
        <taxon>Bacillati</taxon>
        <taxon>Bacillota</taxon>
        <taxon>Bacilli</taxon>
        <taxon>Bacillales</taxon>
        <taxon>Paenibacillaceae</taxon>
        <taxon>Paenibacillus</taxon>
    </lineage>
</organism>
<comment type="caution">
    <text evidence="3">The sequence shown here is derived from an EMBL/GenBank/DDBJ whole genome shotgun (WGS) entry which is preliminary data.</text>
</comment>
<keyword evidence="2" id="KW-0812">Transmembrane</keyword>
<keyword evidence="4" id="KW-1185">Reference proteome</keyword>
<feature type="transmembrane region" description="Helical" evidence="2">
    <location>
        <begin position="49"/>
        <end position="70"/>
    </location>
</feature>
<feature type="region of interest" description="Disordered" evidence="1">
    <location>
        <begin position="17"/>
        <end position="39"/>
    </location>
</feature>
<evidence type="ECO:0000313" key="4">
    <source>
        <dbReference type="Proteomes" id="UP001469365"/>
    </source>
</evidence>
<dbReference type="Proteomes" id="UP001469365">
    <property type="component" value="Unassembled WGS sequence"/>
</dbReference>
<evidence type="ECO:0000313" key="3">
    <source>
        <dbReference type="EMBL" id="MEK8127435.1"/>
    </source>
</evidence>
<name>A0ABU9DEZ7_9BACL</name>
<gene>
    <name evidence="3" type="ORF">WMW72_05855</name>
</gene>
<protein>
    <submittedName>
        <fullName evidence="3">Uncharacterized protein</fullName>
    </submittedName>
</protein>
<evidence type="ECO:0000256" key="1">
    <source>
        <dbReference type="SAM" id="MobiDB-lite"/>
    </source>
</evidence>